<feature type="chain" id="PRO_5043133099" evidence="1">
    <location>
        <begin position="20"/>
        <end position="102"/>
    </location>
</feature>
<accession>A0A0R3X0E0</accession>
<organism evidence="4">
    <name type="scientific">Hydatigena taeniaeformis</name>
    <name type="common">Feline tapeworm</name>
    <name type="synonym">Taenia taeniaeformis</name>
    <dbReference type="NCBI Taxonomy" id="6205"/>
    <lineage>
        <taxon>Eukaryota</taxon>
        <taxon>Metazoa</taxon>
        <taxon>Spiralia</taxon>
        <taxon>Lophotrochozoa</taxon>
        <taxon>Platyhelminthes</taxon>
        <taxon>Cestoda</taxon>
        <taxon>Eucestoda</taxon>
        <taxon>Cyclophyllidea</taxon>
        <taxon>Taeniidae</taxon>
        <taxon>Hydatigera</taxon>
    </lineage>
</organism>
<evidence type="ECO:0000313" key="3">
    <source>
        <dbReference type="Proteomes" id="UP000274429"/>
    </source>
</evidence>
<proteinExistence type="predicted"/>
<dbReference type="STRING" id="6205.A0A0R3X0E0"/>
<dbReference type="OrthoDB" id="190835at2759"/>
<reference evidence="2 3" key="2">
    <citation type="submission" date="2018-11" db="EMBL/GenBank/DDBJ databases">
        <authorList>
            <consortium name="Pathogen Informatics"/>
        </authorList>
    </citation>
    <scope>NUCLEOTIDE SEQUENCE [LARGE SCALE GENOMIC DNA]</scope>
</reference>
<dbReference type="Proteomes" id="UP000274429">
    <property type="component" value="Unassembled WGS sequence"/>
</dbReference>
<dbReference type="AlphaFoldDB" id="A0A0R3X0E0"/>
<reference evidence="4" key="1">
    <citation type="submission" date="2017-02" db="UniProtKB">
        <authorList>
            <consortium name="WormBaseParasite"/>
        </authorList>
    </citation>
    <scope>IDENTIFICATION</scope>
</reference>
<keyword evidence="3" id="KW-1185">Reference proteome</keyword>
<name>A0A0R3X0E0_HYDTA</name>
<evidence type="ECO:0000313" key="4">
    <source>
        <dbReference type="WBParaSite" id="TTAC_0000659101-mRNA-1"/>
    </source>
</evidence>
<keyword evidence="1" id="KW-0732">Signal</keyword>
<feature type="signal peptide" evidence="1">
    <location>
        <begin position="1"/>
        <end position="19"/>
    </location>
</feature>
<protein>
    <submittedName>
        <fullName evidence="4">Secreted protein</fullName>
    </submittedName>
</protein>
<evidence type="ECO:0000313" key="2">
    <source>
        <dbReference type="EMBL" id="VDM30806.1"/>
    </source>
</evidence>
<gene>
    <name evidence="2" type="ORF">TTAC_LOCUS6576</name>
</gene>
<sequence length="102" mass="11117">MLMPGWLSLFLLTLPQAFCALAATLNASQHFHQFRGATRISKPPTTMTSGGRQFFFADVNTKINAKVGTRAELPCLVYGIDLTNVVVSAMLLLSSLLCQLTQ</sequence>
<dbReference type="WBParaSite" id="TTAC_0000659101-mRNA-1">
    <property type="protein sequence ID" value="TTAC_0000659101-mRNA-1"/>
    <property type="gene ID" value="TTAC_0000659101"/>
</dbReference>
<evidence type="ECO:0000256" key="1">
    <source>
        <dbReference type="SAM" id="SignalP"/>
    </source>
</evidence>
<dbReference type="EMBL" id="UYWX01020309">
    <property type="protein sequence ID" value="VDM30806.1"/>
    <property type="molecule type" value="Genomic_DNA"/>
</dbReference>